<comment type="caution">
    <text evidence="1">The sequence shown here is derived from an EMBL/GenBank/DDBJ whole genome shotgun (WGS) entry which is preliminary data.</text>
</comment>
<keyword evidence="2" id="KW-1185">Reference proteome</keyword>
<gene>
    <name evidence="1" type="ORF">TNIN_77461</name>
</gene>
<proteinExistence type="predicted"/>
<dbReference type="EMBL" id="BMAV01002508">
    <property type="protein sequence ID" value="GFY41442.1"/>
    <property type="molecule type" value="Genomic_DNA"/>
</dbReference>
<dbReference type="AlphaFoldDB" id="A0A8X6WVN9"/>
<name>A0A8X6WVN9_9ARAC</name>
<dbReference type="Proteomes" id="UP000886998">
    <property type="component" value="Unassembled WGS sequence"/>
</dbReference>
<protein>
    <submittedName>
        <fullName evidence="1">Uncharacterized protein</fullName>
    </submittedName>
</protein>
<organism evidence="1 2">
    <name type="scientific">Trichonephila inaurata madagascariensis</name>
    <dbReference type="NCBI Taxonomy" id="2747483"/>
    <lineage>
        <taxon>Eukaryota</taxon>
        <taxon>Metazoa</taxon>
        <taxon>Ecdysozoa</taxon>
        <taxon>Arthropoda</taxon>
        <taxon>Chelicerata</taxon>
        <taxon>Arachnida</taxon>
        <taxon>Araneae</taxon>
        <taxon>Araneomorphae</taxon>
        <taxon>Entelegynae</taxon>
        <taxon>Araneoidea</taxon>
        <taxon>Nephilidae</taxon>
        <taxon>Trichonephila</taxon>
        <taxon>Trichonephila inaurata</taxon>
    </lineage>
</organism>
<accession>A0A8X6WVN9</accession>
<reference evidence="1" key="1">
    <citation type="submission" date="2020-08" db="EMBL/GenBank/DDBJ databases">
        <title>Multicomponent nature underlies the extraordinary mechanical properties of spider dragline silk.</title>
        <authorList>
            <person name="Kono N."/>
            <person name="Nakamura H."/>
            <person name="Mori M."/>
            <person name="Yoshida Y."/>
            <person name="Ohtoshi R."/>
            <person name="Malay A.D."/>
            <person name="Moran D.A.P."/>
            <person name="Tomita M."/>
            <person name="Numata K."/>
            <person name="Arakawa K."/>
        </authorList>
    </citation>
    <scope>NUCLEOTIDE SEQUENCE</scope>
</reference>
<evidence type="ECO:0000313" key="1">
    <source>
        <dbReference type="EMBL" id="GFY41442.1"/>
    </source>
</evidence>
<evidence type="ECO:0000313" key="2">
    <source>
        <dbReference type="Proteomes" id="UP000886998"/>
    </source>
</evidence>
<sequence>MVLHNGAVKFCIVYARYYDHGFQIIPMKITFQHNTTSSELNCRRSIFPQKVSPGKCQTQILPFDRGILIRCSREPIFIVLQSIVTKLAESRCCTRRSEARL</sequence>